<accession>A0AAN7QFJ4</accession>
<comment type="caution">
    <text evidence="1">The sequence shown here is derived from an EMBL/GenBank/DDBJ whole genome shotgun (WGS) entry which is preliminary data.</text>
</comment>
<dbReference type="AlphaFoldDB" id="A0AAN7QFJ4"/>
<sequence length="176" mass="19792">MIGEDALKIMSFNVSMEDEFHEDLLPDPSFTVEGDDITQLTVKVPGCGRLIACRLLFEEIVLMNRTMREEIGSEHSLLLVLLHSGPVSNPGSIPGFVPERVGQGDREHHHHVLRYEYGLVLLPALEGYGLVSRFPPRHDTLLLLNVQRLRMTPSNVSAGRLGFWDSSWLLSHGEIR</sequence>
<organism evidence="1 2">
    <name type="scientific">Trapa incisa</name>
    <dbReference type="NCBI Taxonomy" id="236973"/>
    <lineage>
        <taxon>Eukaryota</taxon>
        <taxon>Viridiplantae</taxon>
        <taxon>Streptophyta</taxon>
        <taxon>Embryophyta</taxon>
        <taxon>Tracheophyta</taxon>
        <taxon>Spermatophyta</taxon>
        <taxon>Magnoliopsida</taxon>
        <taxon>eudicotyledons</taxon>
        <taxon>Gunneridae</taxon>
        <taxon>Pentapetalae</taxon>
        <taxon>rosids</taxon>
        <taxon>malvids</taxon>
        <taxon>Myrtales</taxon>
        <taxon>Lythraceae</taxon>
        <taxon>Trapa</taxon>
    </lineage>
</organism>
<proteinExistence type="predicted"/>
<evidence type="ECO:0000313" key="1">
    <source>
        <dbReference type="EMBL" id="KAK4766351.1"/>
    </source>
</evidence>
<dbReference type="EMBL" id="JAXIOK010000007">
    <property type="protein sequence ID" value="KAK4766351.1"/>
    <property type="molecule type" value="Genomic_DNA"/>
</dbReference>
<reference evidence="1 2" key="1">
    <citation type="journal article" date="2023" name="Hortic Res">
        <title>Pangenome of water caltrop reveals structural variations and asymmetric subgenome divergence after allopolyploidization.</title>
        <authorList>
            <person name="Zhang X."/>
            <person name="Chen Y."/>
            <person name="Wang L."/>
            <person name="Yuan Y."/>
            <person name="Fang M."/>
            <person name="Shi L."/>
            <person name="Lu R."/>
            <person name="Comes H.P."/>
            <person name="Ma Y."/>
            <person name="Chen Y."/>
            <person name="Huang G."/>
            <person name="Zhou Y."/>
            <person name="Zheng Z."/>
            <person name="Qiu Y."/>
        </authorList>
    </citation>
    <scope>NUCLEOTIDE SEQUENCE [LARGE SCALE GENOMIC DNA]</scope>
    <source>
        <tissue evidence="1">Roots</tissue>
    </source>
</reference>
<evidence type="ECO:0000313" key="2">
    <source>
        <dbReference type="Proteomes" id="UP001345219"/>
    </source>
</evidence>
<dbReference type="Proteomes" id="UP001345219">
    <property type="component" value="Chromosome 7"/>
</dbReference>
<name>A0AAN7QFJ4_9MYRT</name>
<gene>
    <name evidence="1" type="ORF">SAY87_007993</name>
</gene>
<protein>
    <submittedName>
        <fullName evidence="1">Uncharacterized protein</fullName>
    </submittedName>
</protein>
<keyword evidence="2" id="KW-1185">Reference proteome</keyword>